<dbReference type="RefSeq" id="WP_148140248.1">
    <property type="nucleotide sequence ID" value="NZ_JBHLWS010000013.1"/>
</dbReference>
<dbReference type="AlphaFoldDB" id="A0A261F5F4"/>
<gene>
    <name evidence="1" type="ORF">ALMA_0789</name>
</gene>
<evidence type="ECO:0000313" key="1">
    <source>
        <dbReference type="EMBL" id="OZG54328.1"/>
    </source>
</evidence>
<proteinExistence type="predicted"/>
<sequence>MDTITQFTRRDSSHLARMTDQFRRERALARADVDHVFEKWFGDLCSGWLEALDARDDPRWTEDQFDRFILAVDEHLPFRDALVLSALDTMSLEDMEEAVTHPFSERAAEITVTRTWEYLNNPYCMPDLDRTAFAVSIIRTASSAISESPSVGFYSMEAYLCWWMGRLTESEAANEKAIQLSEDYPLARIMRNTYTRGLVPAWLRRQIIEHAGQEGEEVR</sequence>
<dbReference type="Proteomes" id="UP000243657">
    <property type="component" value="Unassembled WGS sequence"/>
</dbReference>
<evidence type="ECO:0000313" key="2">
    <source>
        <dbReference type="Proteomes" id="UP000243657"/>
    </source>
</evidence>
<accession>A0A261F5F4</accession>
<dbReference type="EMBL" id="MWWT01000005">
    <property type="protein sequence ID" value="OZG54328.1"/>
    <property type="molecule type" value="Genomic_DNA"/>
</dbReference>
<keyword evidence="2" id="KW-1185">Reference proteome</keyword>
<organism evidence="1 2">
    <name type="scientific">Alloscardovia macacae</name>
    <dbReference type="NCBI Taxonomy" id="1160091"/>
    <lineage>
        <taxon>Bacteria</taxon>
        <taxon>Bacillati</taxon>
        <taxon>Actinomycetota</taxon>
        <taxon>Actinomycetes</taxon>
        <taxon>Bifidobacteriales</taxon>
        <taxon>Bifidobacteriaceae</taxon>
        <taxon>Alloscardovia</taxon>
    </lineage>
</organism>
<name>A0A261F5F4_9BIFI</name>
<reference evidence="1 2" key="1">
    <citation type="journal article" date="2017" name="BMC Genomics">
        <title>Comparative genomic and phylogenomic analyses of the Bifidobacteriaceae family.</title>
        <authorList>
            <person name="Lugli G.A."/>
            <person name="Milani C."/>
            <person name="Turroni F."/>
            <person name="Duranti S."/>
            <person name="Mancabelli L."/>
            <person name="Mangifesta M."/>
            <person name="Ferrario C."/>
            <person name="Modesto M."/>
            <person name="Mattarelli P."/>
            <person name="Jiri K."/>
            <person name="van Sinderen D."/>
            <person name="Ventura M."/>
        </authorList>
    </citation>
    <scope>NUCLEOTIDE SEQUENCE [LARGE SCALE GENOMIC DNA]</scope>
    <source>
        <strain evidence="1 2">DSM 24762</strain>
    </source>
</reference>
<comment type="caution">
    <text evidence="1">The sequence shown here is derived from an EMBL/GenBank/DDBJ whole genome shotgun (WGS) entry which is preliminary data.</text>
</comment>
<protein>
    <submittedName>
        <fullName evidence="1">Uncharacterized protein</fullName>
    </submittedName>
</protein>